<dbReference type="KEGG" id="cyz:C3B44_08730"/>
<name>A0A2U1T4S7_9CORY</name>
<gene>
    <name evidence="1" type="ORF">DF222_10375</name>
</gene>
<dbReference type="EMBL" id="QEEZ01000026">
    <property type="protein sequence ID" value="PWC00888.1"/>
    <property type="molecule type" value="Genomic_DNA"/>
</dbReference>
<reference evidence="2" key="1">
    <citation type="submission" date="2018-04" db="EMBL/GenBank/DDBJ databases">
        <authorList>
            <person name="Liu S."/>
            <person name="Wang Z."/>
            <person name="Li J."/>
        </authorList>
    </citation>
    <scope>NUCLEOTIDE SEQUENCE [LARGE SCALE GENOMIC DNA]</scope>
    <source>
        <strain evidence="2">2189</strain>
    </source>
</reference>
<protein>
    <recommendedName>
        <fullName evidence="3">Maltokinase</fullName>
    </recommendedName>
</protein>
<dbReference type="Proteomes" id="UP000244989">
    <property type="component" value="Unassembled WGS sequence"/>
</dbReference>
<dbReference type="OrthoDB" id="3787729at2"/>
<dbReference type="Gene3D" id="3.90.1200.10">
    <property type="match status" value="1"/>
</dbReference>
<comment type="caution">
    <text evidence="1">The sequence shown here is derived from an EMBL/GenBank/DDBJ whole genome shotgun (WGS) entry which is preliminary data.</text>
</comment>
<accession>A0A2U1T4S7</accession>
<evidence type="ECO:0000313" key="1">
    <source>
        <dbReference type="EMBL" id="PWC00888.1"/>
    </source>
</evidence>
<dbReference type="RefSeq" id="WP_108432032.1">
    <property type="nucleotide sequence ID" value="NZ_CP026947.1"/>
</dbReference>
<evidence type="ECO:0008006" key="3">
    <source>
        <dbReference type="Google" id="ProtNLM"/>
    </source>
</evidence>
<dbReference type="AlphaFoldDB" id="A0A2U1T4S7"/>
<dbReference type="InterPro" id="IPR011009">
    <property type="entry name" value="Kinase-like_dom_sf"/>
</dbReference>
<organism evidence="1 2">
    <name type="scientific">Corynebacterium yudongzhengii</name>
    <dbReference type="NCBI Taxonomy" id="2080740"/>
    <lineage>
        <taxon>Bacteria</taxon>
        <taxon>Bacillati</taxon>
        <taxon>Actinomycetota</taxon>
        <taxon>Actinomycetes</taxon>
        <taxon>Mycobacteriales</taxon>
        <taxon>Corynebacteriaceae</taxon>
        <taxon>Corynebacterium</taxon>
    </lineage>
</organism>
<keyword evidence="2" id="KW-1185">Reference proteome</keyword>
<dbReference type="SUPFAM" id="SSF56112">
    <property type="entry name" value="Protein kinase-like (PK-like)"/>
    <property type="match status" value="1"/>
</dbReference>
<sequence length="390" mass="41954">MSLQEMLKNARFYGAKSEPIDDIETVASAPAVGGTLKIVAVTHGGVRDLYQVLVDEDGRDVLGDDAVATEYGQALAAGVPAGLGTLHGDIGMIEDTDTGSALQGEQSNTSLVFRDAATGAGTIMVKVFRRLEPGLSPDVELLSQIPECENIAAVRGWVSHRIGEEEYTLAMAQDYVAGGRDGFERALSFAAEGRSFAAEARLLGAAMRTVHDHLAEAFGTHAVPGTEITSRLRDKAAEHLGRVDKLADYRDAVLSRYDALADDEVTVQRIHGDLHLGQVLRTADRFVLIDFEGEPARPLAERRLPDSPLRDVAGMLRSLDYAAHLPGGHVDAAQWVKESTAALLEGYGISPSPLLDAYLLDKALYEVNYELNNRPDWAGIPLDALARIMG</sequence>
<proteinExistence type="predicted"/>
<evidence type="ECO:0000313" key="2">
    <source>
        <dbReference type="Proteomes" id="UP000244989"/>
    </source>
</evidence>